<dbReference type="EMBL" id="AP018216">
    <property type="protein sequence ID" value="BAY72283.1"/>
    <property type="molecule type" value="Genomic_DNA"/>
</dbReference>
<organism evidence="1 2">
    <name type="scientific">Trichormus variabilis NIES-23</name>
    <dbReference type="NCBI Taxonomy" id="1973479"/>
    <lineage>
        <taxon>Bacteria</taxon>
        <taxon>Bacillati</taxon>
        <taxon>Cyanobacteriota</taxon>
        <taxon>Cyanophyceae</taxon>
        <taxon>Nostocales</taxon>
        <taxon>Nostocaceae</taxon>
        <taxon>Trichormus</taxon>
    </lineage>
</organism>
<gene>
    <name evidence="1" type="ORF">NIES23_51070</name>
</gene>
<protein>
    <submittedName>
        <fullName evidence="1">Uncharacterized protein</fullName>
    </submittedName>
</protein>
<dbReference type="Proteomes" id="UP000217507">
    <property type="component" value="Chromosome"/>
</dbReference>
<evidence type="ECO:0000313" key="1">
    <source>
        <dbReference type="EMBL" id="BAY72283.1"/>
    </source>
</evidence>
<proteinExistence type="predicted"/>
<sequence length="270" mass="30353">MTDVKEVLSFIEKIEGENLGKSAYEIANLLRGYTKSEYTSKLWTVATGYKQKYIAGEFQGRLNKHLLLSGEMTDFAHFIASLSDQINQPGIKKSDLTSWTSDHTSWAGDIGSAIIFYRSQADKGNAMTLEKVLIGLASDSDFTANIAAYLVGFMINVNQQTTISKAIYDYDKIQYATHLQTFIKKRFGGIIEGNKLQNTDLIESAIQQSVSTFIGLYSPASNLYKSLKYLLKFPPQIRWQNKIVINSSDLQIGSQHFLSHLMKYAALDRQ</sequence>
<reference evidence="1 2" key="1">
    <citation type="submission" date="2017-06" db="EMBL/GenBank/DDBJ databases">
        <title>Genome sequencing of cyanobaciteial culture collection at National Institute for Environmental Studies (NIES).</title>
        <authorList>
            <person name="Hirose Y."/>
            <person name="Shimura Y."/>
            <person name="Fujisawa T."/>
            <person name="Nakamura Y."/>
            <person name="Kawachi M."/>
        </authorList>
    </citation>
    <scope>NUCLEOTIDE SEQUENCE [LARGE SCALE GENOMIC DNA]</scope>
    <source>
        <strain evidence="1 2">NIES-23</strain>
    </source>
</reference>
<name>A0A1Z4KTP6_ANAVA</name>
<accession>A0A1Z4KTP6</accession>
<evidence type="ECO:0000313" key="2">
    <source>
        <dbReference type="Proteomes" id="UP000217507"/>
    </source>
</evidence>
<dbReference type="AlphaFoldDB" id="A0A1Z4KTP6"/>